<reference evidence="1 2" key="1">
    <citation type="submission" date="2010-07" db="EMBL/GenBank/DDBJ databases">
        <title>The complete genome of Methanosalsum zhilinae DSM 4017.</title>
        <authorList>
            <consortium name="US DOE Joint Genome Institute (JGI-PGF)"/>
            <person name="Lucas S."/>
            <person name="Copeland A."/>
            <person name="Lapidus A."/>
            <person name="Glavina del Rio T."/>
            <person name="Dalin E."/>
            <person name="Tice H."/>
            <person name="Bruce D."/>
            <person name="Goodwin L."/>
            <person name="Pitluck S."/>
            <person name="Kyrpides N."/>
            <person name="Mavromatis K."/>
            <person name="Ovchinnikova G."/>
            <person name="Daligault H."/>
            <person name="Detter J.C."/>
            <person name="Han C."/>
            <person name="Tapia R."/>
            <person name="Larimer F."/>
            <person name="Land M."/>
            <person name="Hauser L."/>
            <person name="Markowitz V."/>
            <person name="Cheng J.-F."/>
            <person name="Hugenholtz P."/>
            <person name="Woyke T."/>
            <person name="Wu D."/>
            <person name="Spring S."/>
            <person name="Schueler E."/>
            <person name="Brambilla E."/>
            <person name="Klenk H.-P."/>
            <person name="Eisen J.A."/>
        </authorList>
    </citation>
    <scope>NUCLEOTIDE SEQUENCE [LARGE SCALE GENOMIC DNA]</scope>
    <source>
        <strain evidence="2">DSM 4017 / NBRC 107636 / OCM 62 / WeN5</strain>
    </source>
</reference>
<evidence type="ECO:0000313" key="2">
    <source>
        <dbReference type="Proteomes" id="UP000006622"/>
    </source>
</evidence>
<name>F7XQA0_METZD</name>
<dbReference type="AlphaFoldDB" id="F7XQA0"/>
<dbReference type="GeneID" id="10823368"/>
<dbReference type="KEGG" id="mzh:Mzhil_1727"/>
<proteinExistence type="predicted"/>
<dbReference type="Proteomes" id="UP000006622">
    <property type="component" value="Chromosome"/>
</dbReference>
<dbReference type="Pfam" id="PF08979">
    <property type="entry name" value="DUF1894"/>
    <property type="match status" value="1"/>
</dbReference>
<dbReference type="EMBL" id="CP002101">
    <property type="protein sequence ID" value="AEH61562.1"/>
    <property type="molecule type" value="Genomic_DNA"/>
</dbReference>
<accession>F7XQA0</accession>
<sequence>MVCLNDLNYEILLRDATPDECEKLIRDVCEEVYFVPAGYKIYDIPLIGSEYIPVGTRGSSIVFRFIKPCIGLFVLEVKDAQDEIERLRSGRDVIKET</sequence>
<organism evidence="1 2">
    <name type="scientific">Methanosalsum zhilinae (strain DSM 4017 / NBRC 107636 / OCM 62 / WeN5)</name>
    <name type="common">Methanohalophilus zhilinae</name>
    <dbReference type="NCBI Taxonomy" id="679901"/>
    <lineage>
        <taxon>Archaea</taxon>
        <taxon>Methanobacteriati</taxon>
        <taxon>Methanobacteriota</taxon>
        <taxon>Stenosarchaea group</taxon>
        <taxon>Methanomicrobia</taxon>
        <taxon>Methanosarcinales</taxon>
        <taxon>Methanosarcinaceae</taxon>
        <taxon>Methanosalsum</taxon>
    </lineage>
</organism>
<dbReference type="STRING" id="679901.Mzhil_1727"/>
<evidence type="ECO:0000313" key="1">
    <source>
        <dbReference type="EMBL" id="AEH61562.1"/>
    </source>
</evidence>
<dbReference type="InterPro" id="IPR012031">
    <property type="entry name" value="MTH0776-like"/>
</dbReference>
<dbReference type="OrthoDB" id="109565at2157"/>
<dbReference type="RefSeq" id="WP_013898998.1">
    <property type="nucleotide sequence ID" value="NC_015676.1"/>
</dbReference>
<evidence type="ECO:0008006" key="3">
    <source>
        <dbReference type="Google" id="ProtNLM"/>
    </source>
</evidence>
<protein>
    <recommendedName>
        <fullName evidence="3">DUF1894 domain-containing protein</fullName>
    </recommendedName>
</protein>
<dbReference type="HOGENOM" id="CLU_159086_1_0_2"/>
<gene>
    <name evidence="1" type="ordered locus">Mzhil_1727</name>
</gene>
<keyword evidence="2" id="KW-1185">Reference proteome</keyword>